<dbReference type="Proteomes" id="UP000594638">
    <property type="component" value="Unassembled WGS sequence"/>
</dbReference>
<comment type="caution">
    <text evidence="2">The sequence shown here is derived from an EMBL/GenBank/DDBJ whole genome shotgun (WGS) entry which is preliminary data.</text>
</comment>
<sequence length="76" mass="8410">MPRSSSWHGTLLTRTTHLDPLARVFIRIDNNPYTPNTSLNKEEQNGHVLTDDPNSIFADASEDYDDEAGNPVNGGL</sequence>
<reference evidence="2 3" key="1">
    <citation type="submission" date="2019-12" db="EMBL/GenBank/DDBJ databases">
        <authorList>
            <person name="Alioto T."/>
            <person name="Alioto T."/>
            <person name="Gomez Garrido J."/>
        </authorList>
    </citation>
    <scope>NUCLEOTIDE SEQUENCE [LARGE SCALE GENOMIC DNA]</scope>
</reference>
<dbReference type="AlphaFoldDB" id="A0A8S0R6N4"/>
<protein>
    <submittedName>
        <fullName evidence="2">Uncharacterized protein</fullName>
    </submittedName>
</protein>
<dbReference type="EMBL" id="CACTIH010002166">
    <property type="protein sequence ID" value="CAA2974344.1"/>
    <property type="molecule type" value="Genomic_DNA"/>
</dbReference>
<gene>
    <name evidence="2" type="ORF">OLEA9_A032014</name>
</gene>
<dbReference type="Gramene" id="OE9A032014T1">
    <property type="protein sequence ID" value="OE9A032014C1"/>
    <property type="gene ID" value="OE9A032014"/>
</dbReference>
<feature type="region of interest" description="Disordered" evidence="1">
    <location>
        <begin position="30"/>
        <end position="76"/>
    </location>
</feature>
<proteinExistence type="predicted"/>
<keyword evidence="3" id="KW-1185">Reference proteome</keyword>
<feature type="non-terminal residue" evidence="2">
    <location>
        <position position="76"/>
    </location>
</feature>
<evidence type="ECO:0000256" key="1">
    <source>
        <dbReference type="SAM" id="MobiDB-lite"/>
    </source>
</evidence>
<organism evidence="2 3">
    <name type="scientific">Olea europaea subsp. europaea</name>
    <dbReference type="NCBI Taxonomy" id="158383"/>
    <lineage>
        <taxon>Eukaryota</taxon>
        <taxon>Viridiplantae</taxon>
        <taxon>Streptophyta</taxon>
        <taxon>Embryophyta</taxon>
        <taxon>Tracheophyta</taxon>
        <taxon>Spermatophyta</taxon>
        <taxon>Magnoliopsida</taxon>
        <taxon>eudicotyledons</taxon>
        <taxon>Gunneridae</taxon>
        <taxon>Pentapetalae</taxon>
        <taxon>asterids</taxon>
        <taxon>lamiids</taxon>
        <taxon>Lamiales</taxon>
        <taxon>Oleaceae</taxon>
        <taxon>Oleeae</taxon>
        <taxon>Olea</taxon>
    </lineage>
</organism>
<evidence type="ECO:0000313" key="3">
    <source>
        <dbReference type="Proteomes" id="UP000594638"/>
    </source>
</evidence>
<accession>A0A8S0R6N4</accession>
<dbReference type="OrthoDB" id="5852896at2759"/>
<name>A0A8S0R6N4_OLEEU</name>
<evidence type="ECO:0000313" key="2">
    <source>
        <dbReference type="EMBL" id="CAA2974344.1"/>
    </source>
</evidence>